<dbReference type="KEGG" id="sinu:IMZ28_01640"/>
<dbReference type="EMBL" id="CP063164">
    <property type="protein sequence ID" value="QOR62206.1"/>
    <property type="molecule type" value="Genomic_DNA"/>
</dbReference>
<accession>A0A7M1S4F9</accession>
<keyword evidence="3" id="KW-1185">Reference proteome</keyword>
<dbReference type="PANTHER" id="PTHR34203:SF15">
    <property type="entry name" value="SLL1173 PROTEIN"/>
    <property type="match status" value="1"/>
</dbReference>
<dbReference type="AlphaFoldDB" id="A0A7M1S4F9"/>
<dbReference type="Pfam" id="PF05050">
    <property type="entry name" value="Methyltransf_21"/>
    <property type="match status" value="1"/>
</dbReference>
<dbReference type="InterPro" id="IPR006342">
    <property type="entry name" value="FkbM_mtfrase"/>
</dbReference>
<dbReference type="InterPro" id="IPR029063">
    <property type="entry name" value="SAM-dependent_MTases_sf"/>
</dbReference>
<evidence type="ECO:0000313" key="3">
    <source>
        <dbReference type="Proteomes" id="UP000595074"/>
    </source>
</evidence>
<dbReference type="RefSeq" id="WP_197548907.1">
    <property type="nucleotide sequence ID" value="NZ_CP063164.1"/>
</dbReference>
<dbReference type="GO" id="GO:0008168">
    <property type="term" value="F:methyltransferase activity"/>
    <property type="evidence" value="ECO:0007669"/>
    <property type="project" value="UniProtKB-KW"/>
</dbReference>
<feature type="domain" description="Methyltransferase FkbM" evidence="1">
    <location>
        <begin position="189"/>
        <end position="322"/>
    </location>
</feature>
<evidence type="ECO:0000313" key="2">
    <source>
        <dbReference type="EMBL" id="QOR62206.1"/>
    </source>
</evidence>
<reference evidence="2 3" key="1">
    <citation type="submission" date="2020-10" db="EMBL/GenBank/DDBJ databases">
        <title>The genome of sulfurovum sp.</title>
        <authorList>
            <person name="Xie S."/>
            <person name="Shao Z."/>
            <person name="Jiang L."/>
        </authorList>
    </citation>
    <scope>NUCLEOTIDE SEQUENCE [LARGE SCALE GENOMIC DNA]</scope>
    <source>
        <strain evidence="2 3">ST-419</strain>
    </source>
</reference>
<dbReference type="NCBIfam" id="TIGR01444">
    <property type="entry name" value="fkbM_fam"/>
    <property type="match status" value="1"/>
</dbReference>
<dbReference type="InterPro" id="IPR052514">
    <property type="entry name" value="SAM-dependent_MTase"/>
</dbReference>
<evidence type="ECO:0000259" key="1">
    <source>
        <dbReference type="Pfam" id="PF05050"/>
    </source>
</evidence>
<protein>
    <submittedName>
        <fullName evidence="2">FkbM family methyltransferase</fullName>
    </submittedName>
</protein>
<dbReference type="GO" id="GO:0032259">
    <property type="term" value="P:methylation"/>
    <property type="evidence" value="ECO:0007669"/>
    <property type="project" value="UniProtKB-KW"/>
</dbReference>
<name>A0A7M1S4F9_9BACT</name>
<sequence>MLKINSTPENNKAKEFCKAFLESKRPKYIFGRNDWAKSVTNIIDVDGFIDEFTHDKEYLDKPIVPIEDIPNNAMVVSIVQGKPFVAEKSMRRFQFDSLDYYAFFKYSNLPIKQVMFWEGMTEDIKINFSKYNWIYTLLKDKTSKNQFFNIINFRISYDLDYMRGFKNIEDKQYFEDFLQLNPNGESFADIGAFDGYTTKEFIKRCPNYKKVFLFEPEEKNMETAKNELMSAYNIQFFKLGLSDKKETLRFDVSGSSSKISENGALTIHVDKLDDLINEEVTFIKMDIEGYEQRAIKGAKKIIQKYHPRLAISVYHKKDDFWKIPKLILNIRNDYNIYLRHYTEGISETIMFFIPYTKTDT</sequence>
<dbReference type="SUPFAM" id="SSF53335">
    <property type="entry name" value="S-adenosyl-L-methionine-dependent methyltransferases"/>
    <property type="match status" value="1"/>
</dbReference>
<dbReference type="PANTHER" id="PTHR34203">
    <property type="entry name" value="METHYLTRANSFERASE, FKBM FAMILY PROTEIN"/>
    <property type="match status" value="1"/>
</dbReference>
<dbReference type="Proteomes" id="UP000595074">
    <property type="component" value="Chromosome"/>
</dbReference>
<keyword evidence="2" id="KW-0489">Methyltransferase</keyword>
<gene>
    <name evidence="2" type="ORF">IMZ28_01640</name>
</gene>
<dbReference type="Gene3D" id="3.40.50.150">
    <property type="entry name" value="Vaccinia Virus protein VP39"/>
    <property type="match status" value="1"/>
</dbReference>
<proteinExistence type="predicted"/>
<keyword evidence="2" id="KW-0808">Transferase</keyword>
<organism evidence="2 3">
    <name type="scientific">Sulfurovum indicum</name>
    <dbReference type="NCBI Taxonomy" id="2779528"/>
    <lineage>
        <taxon>Bacteria</taxon>
        <taxon>Pseudomonadati</taxon>
        <taxon>Campylobacterota</taxon>
        <taxon>Epsilonproteobacteria</taxon>
        <taxon>Campylobacterales</taxon>
        <taxon>Sulfurovaceae</taxon>
        <taxon>Sulfurovum</taxon>
    </lineage>
</organism>